<organism evidence="1 2">
    <name type="scientific">Methylorubrum populi</name>
    <dbReference type="NCBI Taxonomy" id="223967"/>
    <lineage>
        <taxon>Bacteria</taxon>
        <taxon>Pseudomonadati</taxon>
        <taxon>Pseudomonadota</taxon>
        <taxon>Alphaproteobacteria</taxon>
        <taxon>Hyphomicrobiales</taxon>
        <taxon>Methylobacteriaceae</taxon>
        <taxon>Methylorubrum</taxon>
    </lineage>
</organism>
<evidence type="ECO:0000313" key="2">
    <source>
        <dbReference type="Proteomes" id="UP000469949"/>
    </source>
</evidence>
<evidence type="ECO:0000313" key="1">
    <source>
        <dbReference type="EMBL" id="KAB7782783.1"/>
    </source>
</evidence>
<dbReference type="RefSeq" id="WP_152279084.1">
    <property type="nucleotide sequence ID" value="NZ_WEKV01000020.1"/>
</dbReference>
<proteinExistence type="predicted"/>
<accession>A0A833J1A9</accession>
<name>A0A833J1A9_9HYPH</name>
<dbReference type="Proteomes" id="UP000469949">
    <property type="component" value="Unassembled WGS sequence"/>
</dbReference>
<dbReference type="Gene3D" id="3.90.1480.20">
    <property type="entry name" value="Glycosyl transferase family 29"/>
    <property type="match status" value="1"/>
</dbReference>
<gene>
    <name evidence="1" type="ORF">F8B43_5538</name>
</gene>
<dbReference type="InterPro" id="IPR038578">
    <property type="entry name" value="GT29-like_sf"/>
</dbReference>
<dbReference type="AlphaFoldDB" id="A0A833J1A9"/>
<comment type="caution">
    <text evidence="1">The sequence shown here is derived from an EMBL/GenBank/DDBJ whole genome shotgun (WGS) entry which is preliminary data.</text>
</comment>
<protein>
    <submittedName>
        <fullName evidence="1">Urease operon 23 kDa accessory protein</fullName>
    </submittedName>
</protein>
<dbReference type="EMBL" id="WEKV01000020">
    <property type="protein sequence ID" value="KAB7782783.1"/>
    <property type="molecule type" value="Genomic_DNA"/>
</dbReference>
<reference evidence="1 2" key="1">
    <citation type="submission" date="2019-10" db="EMBL/GenBank/DDBJ databases">
        <title>Draft Genome Sequence of the Caffeine Degrading Methylotroph Methylorubrum populi PINKEL.</title>
        <authorList>
            <person name="Dawson S.C."/>
            <person name="Zhang X."/>
            <person name="Wright M.E."/>
            <person name="Sharma G."/>
            <person name="Langner J.T."/>
            <person name="Ditty J.L."/>
            <person name="Subuyuj G.A."/>
        </authorList>
    </citation>
    <scope>NUCLEOTIDE SEQUENCE [LARGE SCALE GENOMIC DNA]</scope>
    <source>
        <strain evidence="1 2">Pinkel</strain>
    </source>
</reference>
<sequence>MHADTPLFRSEPLDVSPGASLAIVGNAPETGAAAAIDAAAIDAAAIDAADCVVRFNNAAGFRAATGSRVTHLALVNRGGQMREWLEDRHFLERPAVRAARAFILPFPMLPAEHNRPETICWTREVLALLRPSGRPVHILPEALHERARRLLAPRTPGRPNPSTGFLVTLALLLARGQGAAPVQAYGFGFDGWPGHPWAAERAWFADQEAAGRLNLHPLSK</sequence>